<dbReference type="HAMAP" id="MF_01416">
    <property type="entry name" value="ATP_synth_delta_bact"/>
    <property type="match status" value="1"/>
</dbReference>
<evidence type="ECO:0000256" key="4">
    <source>
        <dbReference type="ARBA" id="ARBA00022781"/>
    </source>
</evidence>
<dbReference type="PANTHER" id="PTHR11910">
    <property type="entry name" value="ATP SYNTHASE DELTA CHAIN"/>
    <property type="match status" value="1"/>
</dbReference>
<keyword evidence="4" id="KW-0375">Hydrogen ion transport</keyword>
<dbReference type="Pfam" id="PF00213">
    <property type="entry name" value="OSCP"/>
    <property type="match status" value="1"/>
</dbReference>
<gene>
    <name evidence="8" type="ORF">QJS10_CPB19g01065</name>
</gene>
<evidence type="ECO:0000256" key="6">
    <source>
        <dbReference type="ARBA" id="ARBA00023136"/>
    </source>
</evidence>
<comment type="similarity">
    <text evidence="2">Belongs to the ATPase delta chain family.</text>
</comment>
<keyword evidence="5" id="KW-0406">Ion transport</keyword>
<dbReference type="GO" id="GO:0046933">
    <property type="term" value="F:proton-transporting ATP synthase activity, rotational mechanism"/>
    <property type="evidence" value="ECO:0007669"/>
    <property type="project" value="InterPro"/>
</dbReference>
<comment type="caution">
    <text evidence="8">The sequence shown here is derived from an EMBL/GenBank/DDBJ whole genome shotgun (WGS) entry which is preliminary data.</text>
</comment>
<evidence type="ECO:0000256" key="2">
    <source>
        <dbReference type="ARBA" id="ARBA00007046"/>
    </source>
</evidence>
<dbReference type="PROSITE" id="PS00389">
    <property type="entry name" value="ATPASE_DELTA"/>
    <property type="match status" value="1"/>
</dbReference>
<evidence type="ECO:0000256" key="3">
    <source>
        <dbReference type="ARBA" id="ARBA00022448"/>
    </source>
</evidence>
<organism evidence="8 9">
    <name type="scientific">Acorus calamus</name>
    <name type="common">Sweet flag</name>
    <dbReference type="NCBI Taxonomy" id="4465"/>
    <lineage>
        <taxon>Eukaryota</taxon>
        <taxon>Viridiplantae</taxon>
        <taxon>Streptophyta</taxon>
        <taxon>Embryophyta</taxon>
        <taxon>Tracheophyta</taxon>
        <taxon>Spermatophyta</taxon>
        <taxon>Magnoliopsida</taxon>
        <taxon>Liliopsida</taxon>
        <taxon>Acoraceae</taxon>
        <taxon>Acorus</taxon>
    </lineage>
</organism>
<evidence type="ECO:0000256" key="1">
    <source>
        <dbReference type="ARBA" id="ARBA00004370"/>
    </source>
</evidence>
<evidence type="ECO:0000256" key="7">
    <source>
        <dbReference type="ARBA" id="ARBA00023310"/>
    </source>
</evidence>
<dbReference type="InterPro" id="IPR026015">
    <property type="entry name" value="ATP_synth_OSCP/delta_N_sf"/>
</dbReference>
<proteinExistence type="inferred from homology"/>
<keyword evidence="7" id="KW-0066">ATP synthesis</keyword>
<dbReference type="PRINTS" id="PR00125">
    <property type="entry name" value="ATPASEDELTA"/>
</dbReference>
<sequence length="218" mass="23728">MANRLRILAPRLASIGGSGNPIFAAASEVPLSLYGGTGNYASALFISASKAKVLDKVESELANIVQATKKSTVFTQFMKDLSVPAETKVKAVQEIFSEAGFSDVTKNFLAVLAVNGRLRYLERIAQRFTDLTMAHRGEVKAVVTSVAPLGPAEEKDLKEALQYILGEGKTVKLEQKIDPSILGGLVVQYGEKLFDFSIKRRAKEMEKFLRDPANASIF</sequence>
<dbReference type="Proteomes" id="UP001180020">
    <property type="component" value="Unassembled WGS sequence"/>
</dbReference>
<dbReference type="EMBL" id="JAUJYO010000019">
    <property type="protein sequence ID" value="KAK1287678.1"/>
    <property type="molecule type" value="Genomic_DNA"/>
</dbReference>
<evidence type="ECO:0000313" key="9">
    <source>
        <dbReference type="Proteomes" id="UP001180020"/>
    </source>
</evidence>
<name>A0AAV9CHD9_ACOCL</name>
<dbReference type="SUPFAM" id="SSF47928">
    <property type="entry name" value="N-terminal domain of the delta subunit of the F1F0-ATP synthase"/>
    <property type="match status" value="1"/>
</dbReference>
<dbReference type="InterPro" id="IPR020781">
    <property type="entry name" value="ATPase_OSCP/d_CS"/>
</dbReference>
<dbReference type="InterPro" id="IPR000711">
    <property type="entry name" value="ATPase_OSCP/dsu"/>
</dbReference>
<keyword evidence="9" id="KW-1185">Reference proteome</keyword>
<protein>
    <recommendedName>
        <fullName evidence="10">ATP synthase subunit O, mitochondrial</fullName>
    </recommendedName>
</protein>
<evidence type="ECO:0008006" key="10">
    <source>
        <dbReference type="Google" id="ProtNLM"/>
    </source>
</evidence>
<dbReference type="AlphaFoldDB" id="A0AAV9CHD9"/>
<reference evidence="8" key="1">
    <citation type="journal article" date="2023" name="Nat. Commun.">
        <title>Diploid and tetraploid genomes of Acorus and the evolution of monocots.</title>
        <authorList>
            <person name="Ma L."/>
            <person name="Liu K.W."/>
            <person name="Li Z."/>
            <person name="Hsiao Y.Y."/>
            <person name="Qi Y."/>
            <person name="Fu T."/>
            <person name="Tang G.D."/>
            <person name="Zhang D."/>
            <person name="Sun W.H."/>
            <person name="Liu D.K."/>
            <person name="Li Y."/>
            <person name="Chen G.Z."/>
            <person name="Liu X.D."/>
            <person name="Liao X.Y."/>
            <person name="Jiang Y.T."/>
            <person name="Yu X."/>
            <person name="Hao Y."/>
            <person name="Huang J."/>
            <person name="Zhao X.W."/>
            <person name="Ke S."/>
            <person name="Chen Y.Y."/>
            <person name="Wu W.L."/>
            <person name="Hsu J.L."/>
            <person name="Lin Y.F."/>
            <person name="Huang M.D."/>
            <person name="Li C.Y."/>
            <person name="Huang L."/>
            <person name="Wang Z.W."/>
            <person name="Zhao X."/>
            <person name="Zhong W.Y."/>
            <person name="Peng D.H."/>
            <person name="Ahmad S."/>
            <person name="Lan S."/>
            <person name="Zhang J.S."/>
            <person name="Tsai W.C."/>
            <person name="Van de Peer Y."/>
            <person name="Liu Z.J."/>
        </authorList>
    </citation>
    <scope>NUCLEOTIDE SEQUENCE</scope>
    <source>
        <strain evidence="8">CP</strain>
    </source>
</reference>
<dbReference type="GO" id="GO:0016020">
    <property type="term" value="C:membrane"/>
    <property type="evidence" value="ECO:0007669"/>
    <property type="project" value="UniProtKB-SubCell"/>
</dbReference>
<comment type="subcellular location">
    <subcellularLocation>
        <location evidence="1">Membrane</location>
    </subcellularLocation>
</comment>
<reference evidence="8" key="2">
    <citation type="submission" date="2023-06" db="EMBL/GenBank/DDBJ databases">
        <authorList>
            <person name="Ma L."/>
            <person name="Liu K.-W."/>
            <person name="Li Z."/>
            <person name="Hsiao Y.-Y."/>
            <person name="Qi Y."/>
            <person name="Fu T."/>
            <person name="Tang G."/>
            <person name="Zhang D."/>
            <person name="Sun W.-H."/>
            <person name="Liu D.-K."/>
            <person name="Li Y."/>
            <person name="Chen G.-Z."/>
            <person name="Liu X.-D."/>
            <person name="Liao X.-Y."/>
            <person name="Jiang Y.-T."/>
            <person name="Yu X."/>
            <person name="Hao Y."/>
            <person name="Huang J."/>
            <person name="Zhao X.-W."/>
            <person name="Ke S."/>
            <person name="Chen Y.-Y."/>
            <person name="Wu W.-L."/>
            <person name="Hsu J.-L."/>
            <person name="Lin Y.-F."/>
            <person name="Huang M.-D."/>
            <person name="Li C.-Y."/>
            <person name="Huang L."/>
            <person name="Wang Z.-W."/>
            <person name="Zhao X."/>
            <person name="Zhong W.-Y."/>
            <person name="Peng D.-H."/>
            <person name="Ahmad S."/>
            <person name="Lan S."/>
            <person name="Zhang J.-S."/>
            <person name="Tsai W.-C."/>
            <person name="Van De Peer Y."/>
            <person name="Liu Z.-J."/>
        </authorList>
    </citation>
    <scope>NUCLEOTIDE SEQUENCE</scope>
    <source>
        <strain evidence="8">CP</strain>
        <tissue evidence="8">Leaves</tissue>
    </source>
</reference>
<evidence type="ECO:0000313" key="8">
    <source>
        <dbReference type="EMBL" id="KAK1287678.1"/>
    </source>
</evidence>
<dbReference type="NCBIfam" id="TIGR01145">
    <property type="entry name" value="ATP_synt_delta"/>
    <property type="match status" value="1"/>
</dbReference>
<dbReference type="Gene3D" id="1.10.520.20">
    <property type="entry name" value="N-terminal domain of the delta subunit of the F1F0-ATP synthase"/>
    <property type="match status" value="1"/>
</dbReference>
<accession>A0AAV9CHD9</accession>
<keyword evidence="3" id="KW-0813">Transport</keyword>
<keyword evidence="6" id="KW-0472">Membrane</keyword>
<evidence type="ECO:0000256" key="5">
    <source>
        <dbReference type="ARBA" id="ARBA00023065"/>
    </source>
</evidence>